<reference evidence="3" key="1">
    <citation type="submission" date="2019-05" db="EMBL/GenBank/DDBJ databases">
        <authorList>
            <person name="Hibberd M."/>
        </authorList>
    </citation>
    <scope>NUCLEOTIDE SEQUENCE</scope>
    <source>
        <strain evidence="3">Neisseria_subflava_BgEED23</strain>
    </source>
</reference>
<dbReference type="Proteomes" id="UP000626795">
    <property type="component" value="Unassembled WGS sequence"/>
</dbReference>
<evidence type="ECO:0000256" key="2">
    <source>
        <dbReference type="SAM" id="Phobius"/>
    </source>
</evidence>
<keyword evidence="1" id="KW-0175">Coiled coil</keyword>
<sequence length="332" mass="39037">MSSLKKIARIYYVKSHKTINSKSSQGKLLSIDKKEIKFLRDILLETSQFKELDENNWYLSFFTDSEDFCQHIHVNFYNNDNTTLEALQSWYSQDWYKFNENKKLSWTEYDDLCRLALMITKTEKPSNEEVKVTCASVRDSKSIQIDDLWEASTHYGHIDGRGLMFLTHMEKQEVHFQRHIILLALAHAYLGAIESINNKLSQAISLTTENEKSIQELRNIYLQIAKFNARYMFSQPVKRSSTSLTMAWKRIEKALNINEINYELTEQINMIHYILKIDDDEKQAKQEQLRQEAERIEAKQNQKISNWLTVIGVVISIIGLISVFKDLKELLF</sequence>
<dbReference type="AlphaFoldDB" id="A0A9X9QYF4"/>
<evidence type="ECO:0000313" key="4">
    <source>
        <dbReference type="Proteomes" id="UP000626795"/>
    </source>
</evidence>
<protein>
    <submittedName>
        <fullName evidence="3">Uncharacterized protein</fullName>
    </submittedName>
</protein>
<comment type="caution">
    <text evidence="3">The sequence shown here is derived from an EMBL/GenBank/DDBJ whole genome shotgun (WGS) entry which is preliminary data.</text>
</comment>
<organism evidence="3 4">
    <name type="scientific">Neisseria subflava</name>
    <dbReference type="NCBI Taxonomy" id="28449"/>
    <lineage>
        <taxon>Bacteria</taxon>
        <taxon>Pseudomonadati</taxon>
        <taxon>Pseudomonadota</taxon>
        <taxon>Betaproteobacteria</taxon>
        <taxon>Neisseriales</taxon>
        <taxon>Neisseriaceae</taxon>
        <taxon>Neisseria</taxon>
    </lineage>
</organism>
<evidence type="ECO:0000256" key="1">
    <source>
        <dbReference type="SAM" id="Coils"/>
    </source>
</evidence>
<keyword evidence="2" id="KW-0812">Transmembrane</keyword>
<keyword evidence="4" id="KW-1185">Reference proteome</keyword>
<feature type="transmembrane region" description="Helical" evidence="2">
    <location>
        <begin position="304"/>
        <end position="324"/>
    </location>
</feature>
<gene>
    <name evidence="3" type="ORF">ONOEEDHL_00412</name>
</gene>
<feature type="coiled-coil region" evidence="1">
    <location>
        <begin position="279"/>
        <end position="306"/>
    </location>
</feature>
<dbReference type="RefSeq" id="WP_204788375.1">
    <property type="nucleotide sequence ID" value="NZ_CABFLZ010000022.1"/>
</dbReference>
<keyword evidence="2" id="KW-1133">Transmembrane helix</keyword>
<evidence type="ECO:0000313" key="3">
    <source>
        <dbReference type="EMBL" id="VTY06196.1"/>
    </source>
</evidence>
<accession>A0A9X9QYF4</accession>
<name>A0A9X9QYF4_NEISU</name>
<proteinExistence type="predicted"/>
<dbReference type="EMBL" id="CABFLZ010000022">
    <property type="protein sequence ID" value="VTY06196.1"/>
    <property type="molecule type" value="Genomic_DNA"/>
</dbReference>
<keyword evidence="2" id="KW-0472">Membrane</keyword>